<dbReference type="Gene3D" id="3.30.460.10">
    <property type="entry name" value="Beta Polymerase, domain 2"/>
    <property type="match status" value="1"/>
</dbReference>
<dbReference type="PANTHER" id="PTHR33933:SF3">
    <property type="entry name" value="PROTEIN ADENYLYLTRANSFERASE MJ0604-RELATED"/>
    <property type="match status" value="1"/>
</dbReference>
<dbReference type="InterPro" id="IPR002934">
    <property type="entry name" value="Polymerase_NTP_transf_dom"/>
</dbReference>
<accession>A0ABD4TG68</accession>
<feature type="domain" description="Polymerase nucleotidyl transferase" evidence="1">
    <location>
        <begin position="21"/>
        <end position="87"/>
    </location>
</feature>
<dbReference type="RefSeq" id="WP_255331897.1">
    <property type="nucleotide sequence ID" value="NZ_VOTZ01000004.1"/>
</dbReference>
<evidence type="ECO:0000313" key="2">
    <source>
        <dbReference type="EMBL" id="MCQ1537964.1"/>
    </source>
</evidence>
<organism evidence="2 3">
    <name type="scientific">Methanocalculus taiwanensis</name>
    <dbReference type="NCBI Taxonomy" id="106207"/>
    <lineage>
        <taxon>Archaea</taxon>
        <taxon>Methanobacteriati</taxon>
        <taxon>Methanobacteriota</taxon>
        <taxon>Stenosarchaea group</taxon>
        <taxon>Methanomicrobia</taxon>
        <taxon>Methanomicrobiales</taxon>
        <taxon>Methanocalculaceae</taxon>
        <taxon>Methanocalculus</taxon>
    </lineage>
</organism>
<evidence type="ECO:0000259" key="1">
    <source>
        <dbReference type="Pfam" id="PF01909"/>
    </source>
</evidence>
<dbReference type="CDD" id="cd05403">
    <property type="entry name" value="NT_KNTase_like"/>
    <property type="match status" value="1"/>
</dbReference>
<sequence length="105" mass="12022">MIRQIRPVIKLYADRARAAYGGAIEEILLFGSVARGDDHQDSDIDILVITQADNREVRSKLIDLAFDLLLETEEYISVKVIPRALVEERRHHLFFRNVYADAIAV</sequence>
<protein>
    <submittedName>
        <fullName evidence="2">Nucleotidyltransferase domain-containing protein</fullName>
    </submittedName>
</protein>
<dbReference type="SUPFAM" id="SSF81301">
    <property type="entry name" value="Nucleotidyltransferase"/>
    <property type="match status" value="1"/>
</dbReference>
<keyword evidence="3" id="KW-1185">Reference proteome</keyword>
<dbReference type="Pfam" id="PF01909">
    <property type="entry name" value="NTP_transf_2"/>
    <property type="match status" value="1"/>
</dbReference>
<dbReference type="InterPro" id="IPR043519">
    <property type="entry name" value="NT_sf"/>
</dbReference>
<comment type="caution">
    <text evidence="2">The sequence shown here is derived from an EMBL/GenBank/DDBJ whole genome shotgun (WGS) entry which is preliminary data.</text>
</comment>
<reference evidence="2 3" key="1">
    <citation type="submission" date="2019-08" db="EMBL/GenBank/DDBJ databases">
        <authorList>
            <person name="Chen S.-C."/>
            <person name="Lai M.-C."/>
            <person name="You Y.-T."/>
        </authorList>
    </citation>
    <scope>NUCLEOTIDE SEQUENCE [LARGE SCALE GENOMIC DNA]</scope>
    <source>
        <strain evidence="2 3">P2F9704a</strain>
    </source>
</reference>
<gene>
    <name evidence="2" type="ORF">FTO68_03035</name>
</gene>
<dbReference type="Proteomes" id="UP001524383">
    <property type="component" value="Unassembled WGS sequence"/>
</dbReference>
<proteinExistence type="predicted"/>
<name>A0ABD4TG68_9EURY</name>
<evidence type="ECO:0000313" key="3">
    <source>
        <dbReference type="Proteomes" id="UP001524383"/>
    </source>
</evidence>
<dbReference type="InterPro" id="IPR052548">
    <property type="entry name" value="Type_VII_TA_antitoxin"/>
</dbReference>
<dbReference type="EMBL" id="VOTZ01000004">
    <property type="protein sequence ID" value="MCQ1537964.1"/>
    <property type="molecule type" value="Genomic_DNA"/>
</dbReference>
<dbReference type="AlphaFoldDB" id="A0ABD4TG68"/>
<dbReference type="PANTHER" id="PTHR33933">
    <property type="entry name" value="NUCLEOTIDYLTRANSFERASE"/>
    <property type="match status" value="1"/>
</dbReference>